<dbReference type="GO" id="GO:0005886">
    <property type="term" value="C:plasma membrane"/>
    <property type="evidence" value="ECO:0007669"/>
    <property type="project" value="UniProtKB-SubCell"/>
</dbReference>
<dbReference type="InterPro" id="IPR003594">
    <property type="entry name" value="HATPase_dom"/>
</dbReference>
<keyword evidence="6" id="KW-0597">Phosphoprotein</keyword>
<evidence type="ECO:0000256" key="9">
    <source>
        <dbReference type="ARBA" id="ARBA00022741"/>
    </source>
</evidence>
<comment type="subcellular location">
    <subcellularLocation>
        <location evidence="2">Cell inner membrane</location>
        <topology evidence="2">Multi-pass membrane protein</topology>
    </subcellularLocation>
</comment>
<dbReference type="Pfam" id="PF00512">
    <property type="entry name" value="HisKA"/>
    <property type="match status" value="1"/>
</dbReference>
<dbReference type="InterPro" id="IPR004358">
    <property type="entry name" value="Sig_transdc_His_kin-like_C"/>
</dbReference>
<dbReference type="Gene3D" id="1.10.287.130">
    <property type="match status" value="1"/>
</dbReference>
<dbReference type="Proteomes" id="UP000544122">
    <property type="component" value="Unassembled WGS sequence"/>
</dbReference>
<dbReference type="InterPro" id="IPR003660">
    <property type="entry name" value="HAMP_dom"/>
</dbReference>
<dbReference type="PANTHER" id="PTHR44936">
    <property type="entry name" value="SENSOR PROTEIN CREC"/>
    <property type="match status" value="1"/>
</dbReference>
<evidence type="ECO:0000313" key="19">
    <source>
        <dbReference type="Proteomes" id="UP000544122"/>
    </source>
</evidence>
<feature type="domain" description="Histidine kinase" evidence="16">
    <location>
        <begin position="236"/>
        <end position="436"/>
    </location>
</feature>
<dbReference type="SUPFAM" id="SSF47384">
    <property type="entry name" value="Homodimeric domain of signal transducing histidine kinase"/>
    <property type="match status" value="1"/>
</dbReference>
<evidence type="ECO:0000259" key="16">
    <source>
        <dbReference type="PROSITE" id="PS50109"/>
    </source>
</evidence>
<dbReference type="PRINTS" id="PR00344">
    <property type="entry name" value="BCTRLSENSOR"/>
</dbReference>
<evidence type="ECO:0000256" key="11">
    <source>
        <dbReference type="ARBA" id="ARBA00022840"/>
    </source>
</evidence>
<dbReference type="SMART" id="SM00387">
    <property type="entry name" value="HATPase_c"/>
    <property type="match status" value="1"/>
</dbReference>
<evidence type="ECO:0000256" key="7">
    <source>
        <dbReference type="ARBA" id="ARBA00022679"/>
    </source>
</evidence>
<dbReference type="SMART" id="SM00304">
    <property type="entry name" value="HAMP"/>
    <property type="match status" value="1"/>
</dbReference>
<comment type="catalytic activity">
    <reaction evidence="1">
        <text>ATP + protein L-histidine = ADP + protein N-phospho-L-histidine.</text>
        <dbReference type="EC" id="2.7.13.3"/>
    </reaction>
</comment>
<feature type="domain" description="HAMP" evidence="17">
    <location>
        <begin position="176"/>
        <end position="228"/>
    </location>
</feature>
<keyword evidence="11" id="KW-0067">ATP-binding</keyword>
<dbReference type="PANTHER" id="PTHR44936:SF5">
    <property type="entry name" value="SENSOR HISTIDINE KINASE ENVZ"/>
    <property type="match status" value="1"/>
</dbReference>
<dbReference type="CDD" id="cd00082">
    <property type="entry name" value="HisKA"/>
    <property type="match status" value="1"/>
</dbReference>
<dbReference type="PROSITE" id="PS50109">
    <property type="entry name" value="HIS_KIN"/>
    <property type="match status" value="1"/>
</dbReference>
<dbReference type="InterPro" id="IPR036097">
    <property type="entry name" value="HisK_dim/P_sf"/>
</dbReference>
<evidence type="ECO:0000256" key="3">
    <source>
        <dbReference type="ARBA" id="ARBA00012438"/>
    </source>
</evidence>
<keyword evidence="8 15" id="KW-0812">Transmembrane</keyword>
<dbReference type="Pfam" id="PF00672">
    <property type="entry name" value="HAMP"/>
    <property type="match status" value="1"/>
</dbReference>
<dbReference type="SMART" id="SM00388">
    <property type="entry name" value="HisKA"/>
    <property type="match status" value="1"/>
</dbReference>
<evidence type="ECO:0000256" key="6">
    <source>
        <dbReference type="ARBA" id="ARBA00022553"/>
    </source>
</evidence>
<keyword evidence="5" id="KW-0997">Cell inner membrane</keyword>
<feature type="transmembrane region" description="Helical" evidence="15">
    <location>
        <begin position="151"/>
        <end position="175"/>
    </location>
</feature>
<evidence type="ECO:0000256" key="2">
    <source>
        <dbReference type="ARBA" id="ARBA00004429"/>
    </source>
</evidence>
<dbReference type="InterPro" id="IPR050980">
    <property type="entry name" value="2C_sensor_his_kinase"/>
</dbReference>
<organism evidence="18 19">
    <name type="scientific">Bradyrhizobium australiense</name>
    <dbReference type="NCBI Taxonomy" id="2721161"/>
    <lineage>
        <taxon>Bacteria</taxon>
        <taxon>Pseudomonadati</taxon>
        <taxon>Pseudomonadota</taxon>
        <taxon>Alphaproteobacteria</taxon>
        <taxon>Hyphomicrobiales</taxon>
        <taxon>Nitrobacteraceae</taxon>
        <taxon>Bradyrhizobium</taxon>
    </lineage>
</organism>
<evidence type="ECO:0000256" key="4">
    <source>
        <dbReference type="ARBA" id="ARBA00022475"/>
    </source>
</evidence>
<dbReference type="AlphaFoldDB" id="A0A7Y4GNL6"/>
<keyword evidence="10" id="KW-0418">Kinase</keyword>
<keyword evidence="12 15" id="KW-1133">Transmembrane helix</keyword>
<keyword evidence="14 15" id="KW-0472">Membrane</keyword>
<dbReference type="PROSITE" id="PS50885">
    <property type="entry name" value="HAMP"/>
    <property type="match status" value="1"/>
</dbReference>
<reference evidence="18 19" key="1">
    <citation type="submission" date="2020-03" db="EMBL/GenBank/DDBJ databases">
        <title>Bradyrhizobium diversity isolated from nodules of Indigofera sp.</title>
        <authorList>
            <person name="Klepa M."/>
            <person name="Helene L."/>
            <person name="Hungria M."/>
        </authorList>
    </citation>
    <scope>NUCLEOTIDE SEQUENCE [LARGE SCALE GENOMIC DNA]</scope>
    <source>
        <strain evidence="18 19">WSM 1791</strain>
    </source>
</reference>
<dbReference type="RefSeq" id="WP_171578360.1">
    <property type="nucleotide sequence ID" value="NZ_JAAVLX010000002.1"/>
</dbReference>
<keyword evidence="13" id="KW-0902">Two-component regulatory system</keyword>
<dbReference type="Gene3D" id="3.30.565.10">
    <property type="entry name" value="Histidine kinase-like ATPase, C-terminal domain"/>
    <property type="match status" value="1"/>
</dbReference>
<evidence type="ECO:0000256" key="15">
    <source>
        <dbReference type="SAM" id="Phobius"/>
    </source>
</evidence>
<dbReference type="InterPro" id="IPR005467">
    <property type="entry name" value="His_kinase_dom"/>
</dbReference>
<evidence type="ECO:0000256" key="1">
    <source>
        <dbReference type="ARBA" id="ARBA00000085"/>
    </source>
</evidence>
<keyword evidence="4" id="KW-1003">Cell membrane</keyword>
<evidence type="ECO:0000313" key="18">
    <source>
        <dbReference type="EMBL" id="NOJ39099.1"/>
    </source>
</evidence>
<evidence type="ECO:0000256" key="8">
    <source>
        <dbReference type="ARBA" id="ARBA00022692"/>
    </source>
</evidence>
<sequence>MTLSLLHLRGIGGQLAALVVASILAIHLIITTVFFVNRPDESEPPGDRGHAQLASAIQLLSAAPASERQRLAADIATAFPQLGIEGVASGNAPVSGEVNGRALHDLSRRFSNAYRIIALDREGDMQRIGITLPDGAPFSARLRADRKGPPFLGGPWMITLLFAVISMTLLGLWAARALTAPLSAFAKAAESFSLDGTVSPLPERGPEEIRSVAKALNRMRERITGLIDDRTRVLAAISHDLRTPITRMRLRSEFIEDEALRSRMFGDLDQMRAMLESVLSFLRNDSKLESMTLVDIATTLQLVADQFADMGHKIVYDGPPHVAIMARPDDLHRAITNLVENAVRFGGEVTIRLKISPQIIIIDVEDDGPGISDPRKQIVLEPFMRGDDARSMDESPGFGLGLSIARAIVDAHGGTLRLNDRQPHGLIVRIELPADGRAPASGILAPAQGPRLVSALPRAK</sequence>
<evidence type="ECO:0000256" key="14">
    <source>
        <dbReference type="ARBA" id="ARBA00023136"/>
    </source>
</evidence>
<accession>A0A7Y4GNL6</accession>
<keyword evidence="19" id="KW-1185">Reference proteome</keyword>
<keyword evidence="9" id="KW-0547">Nucleotide-binding</keyword>
<evidence type="ECO:0000259" key="17">
    <source>
        <dbReference type="PROSITE" id="PS50885"/>
    </source>
</evidence>
<keyword evidence="7" id="KW-0808">Transferase</keyword>
<dbReference type="InterPro" id="IPR003661">
    <property type="entry name" value="HisK_dim/P_dom"/>
</dbReference>
<dbReference type="SUPFAM" id="SSF55874">
    <property type="entry name" value="ATPase domain of HSP90 chaperone/DNA topoisomerase II/histidine kinase"/>
    <property type="match status" value="1"/>
</dbReference>
<dbReference type="CDD" id="cd06225">
    <property type="entry name" value="HAMP"/>
    <property type="match status" value="1"/>
</dbReference>
<evidence type="ECO:0000256" key="10">
    <source>
        <dbReference type="ARBA" id="ARBA00022777"/>
    </source>
</evidence>
<dbReference type="CDD" id="cd00075">
    <property type="entry name" value="HATPase"/>
    <property type="match status" value="1"/>
</dbReference>
<evidence type="ECO:0000256" key="13">
    <source>
        <dbReference type="ARBA" id="ARBA00023012"/>
    </source>
</evidence>
<protein>
    <recommendedName>
        <fullName evidence="3">histidine kinase</fullName>
        <ecNumber evidence="3">2.7.13.3</ecNumber>
    </recommendedName>
</protein>
<dbReference type="InterPro" id="IPR036890">
    <property type="entry name" value="HATPase_C_sf"/>
</dbReference>
<evidence type="ECO:0000256" key="12">
    <source>
        <dbReference type="ARBA" id="ARBA00022989"/>
    </source>
</evidence>
<feature type="transmembrane region" description="Helical" evidence="15">
    <location>
        <begin position="15"/>
        <end position="36"/>
    </location>
</feature>
<dbReference type="Pfam" id="PF02518">
    <property type="entry name" value="HATPase_c"/>
    <property type="match status" value="1"/>
</dbReference>
<dbReference type="EMBL" id="JAAVLX010000002">
    <property type="protein sequence ID" value="NOJ39099.1"/>
    <property type="molecule type" value="Genomic_DNA"/>
</dbReference>
<gene>
    <name evidence="18" type="ORF">HCN58_05675</name>
</gene>
<comment type="caution">
    <text evidence="18">The sequence shown here is derived from an EMBL/GenBank/DDBJ whole genome shotgun (WGS) entry which is preliminary data.</text>
</comment>
<evidence type="ECO:0000256" key="5">
    <source>
        <dbReference type="ARBA" id="ARBA00022519"/>
    </source>
</evidence>
<name>A0A7Y4GNL6_9BRAD</name>
<dbReference type="EC" id="2.7.13.3" evidence="3"/>
<dbReference type="GO" id="GO:0000155">
    <property type="term" value="F:phosphorelay sensor kinase activity"/>
    <property type="evidence" value="ECO:0007669"/>
    <property type="project" value="InterPro"/>
</dbReference>
<dbReference type="GO" id="GO:0005524">
    <property type="term" value="F:ATP binding"/>
    <property type="evidence" value="ECO:0007669"/>
    <property type="project" value="UniProtKB-KW"/>
</dbReference>
<proteinExistence type="predicted"/>